<proteinExistence type="predicted"/>
<feature type="domain" description="F-box" evidence="1">
    <location>
        <begin position="10"/>
        <end position="56"/>
    </location>
</feature>
<protein>
    <recommendedName>
        <fullName evidence="1">F-box domain-containing protein</fullName>
    </recommendedName>
</protein>
<gene>
    <name evidence="2" type="ORF">C2845_PM05G31370</name>
</gene>
<organism evidence="2 3">
    <name type="scientific">Panicum miliaceum</name>
    <name type="common">Proso millet</name>
    <name type="synonym">Broomcorn millet</name>
    <dbReference type="NCBI Taxonomy" id="4540"/>
    <lineage>
        <taxon>Eukaryota</taxon>
        <taxon>Viridiplantae</taxon>
        <taxon>Streptophyta</taxon>
        <taxon>Embryophyta</taxon>
        <taxon>Tracheophyta</taxon>
        <taxon>Spermatophyta</taxon>
        <taxon>Magnoliopsida</taxon>
        <taxon>Liliopsida</taxon>
        <taxon>Poales</taxon>
        <taxon>Poaceae</taxon>
        <taxon>PACMAD clade</taxon>
        <taxon>Panicoideae</taxon>
        <taxon>Panicodae</taxon>
        <taxon>Paniceae</taxon>
        <taxon>Panicinae</taxon>
        <taxon>Panicum</taxon>
        <taxon>Panicum sect. Panicum</taxon>
    </lineage>
</organism>
<evidence type="ECO:0000259" key="1">
    <source>
        <dbReference type="PROSITE" id="PS50181"/>
    </source>
</evidence>
<dbReference type="InterPro" id="IPR056592">
    <property type="entry name" value="Beta-prop_At3g26010-like"/>
</dbReference>
<dbReference type="PANTHER" id="PTHR35546">
    <property type="entry name" value="F-BOX PROTEIN INTERACTION DOMAIN PROTEIN-RELATED"/>
    <property type="match status" value="1"/>
</dbReference>
<name>A0A3L6T062_PANMI</name>
<evidence type="ECO:0000313" key="3">
    <source>
        <dbReference type="Proteomes" id="UP000275267"/>
    </source>
</evidence>
<dbReference type="SMART" id="SM00256">
    <property type="entry name" value="FBOX"/>
    <property type="match status" value="1"/>
</dbReference>
<reference evidence="3" key="1">
    <citation type="journal article" date="2019" name="Nat. Commun.">
        <title>The genome of broomcorn millet.</title>
        <authorList>
            <person name="Zou C."/>
            <person name="Miki D."/>
            <person name="Li D."/>
            <person name="Tang Q."/>
            <person name="Xiao L."/>
            <person name="Rajput S."/>
            <person name="Deng P."/>
            <person name="Jia W."/>
            <person name="Huang R."/>
            <person name="Zhang M."/>
            <person name="Sun Y."/>
            <person name="Hu J."/>
            <person name="Fu X."/>
            <person name="Schnable P.S."/>
            <person name="Li F."/>
            <person name="Zhang H."/>
            <person name="Feng B."/>
            <person name="Zhu X."/>
            <person name="Liu R."/>
            <person name="Schnable J.C."/>
            <person name="Zhu J.-K."/>
            <person name="Zhang H."/>
        </authorList>
    </citation>
    <scope>NUCLEOTIDE SEQUENCE [LARGE SCALE GENOMIC DNA]</scope>
</reference>
<accession>A0A3L6T062</accession>
<dbReference type="InterPro" id="IPR055290">
    <property type="entry name" value="At3g26010-like"/>
</dbReference>
<dbReference type="InterPro" id="IPR036047">
    <property type="entry name" value="F-box-like_dom_sf"/>
</dbReference>
<dbReference type="Pfam" id="PF00646">
    <property type="entry name" value="F-box"/>
    <property type="match status" value="1"/>
</dbReference>
<dbReference type="AlphaFoldDB" id="A0A3L6T062"/>
<dbReference type="SUPFAM" id="SSF81383">
    <property type="entry name" value="F-box domain"/>
    <property type="match status" value="1"/>
</dbReference>
<dbReference type="InterPro" id="IPR001810">
    <property type="entry name" value="F-box_dom"/>
</dbReference>
<sequence length="629" mass="69929">MEVRSSSGKEPRMVRLPGDLGAEILARVPYRSLCRFKLVSRSWRALCSDPAVRRRCPQTLAGFVFRTMPLGAPSRTLEATASFPTVRLGFFDPAVSSHFRVFVLVDAKETFELHLTGIEINSSETGAWTYRQIEWGDGTVAGWNSVFFKGTLHLTSPDSSSLLTVDIDANKWGKIPTPRDFHFIGVSQGQLHAVHISNRCNNYNHRLSIWVLEDYAGQQWTLKHEVGAMEMFGTLRGSFGDLYYLKVHAIHPEHGLIFLTAGKLRSLVSYNMDEKKRAPLMLTLRSGAKLPIALPTSESPSCACEKSWLPWNLEACVSVNRGFRCVSFHLRLALNNFRRVNSGFRCACFHLRCPEMRAYDGPPAILGRSAASSASPGHGSPSAPTTAFSASAPQTLPGFFYHDLGRLRFVNASPGCPPLDGGPRPLFPASQIYTSDTLVVVDSCNGLSSCAIAGWISIGTSFATLQRRSGRSCRVCHRADEEETAPGHLVGLRPSRVLALQSVLGHFEKRLLQWHSSSDKPRLFAFDGSHSGCVDGRTWRNITTPRSFDSIGLSQGHLHAVHRDNEHNNDYQLSIWALEDYYCQHKWILKHMVSADGICLEYSSVFLTAGAWRVSCHTMYVDDMKVHTN</sequence>
<dbReference type="STRING" id="4540.A0A3L6T062"/>
<dbReference type="PANTHER" id="PTHR35546:SF80">
    <property type="entry name" value="F-BOX DOMAIN CONTAINING PROTEIN EXPRESSED"/>
    <property type="match status" value="1"/>
</dbReference>
<dbReference type="Proteomes" id="UP000275267">
    <property type="component" value="Unassembled WGS sequence"/>
</dbReference>
<dbReference type="Gene3D" id="1.20.1280.50">
    <property type="match status" value="1"/>
</dbReference>
<keyword evidence="3" id="KW-1185">Reference proteome</keyword>
<dbReference type="PROSITE" id="PS50181">
    <property type="entry name" value="FBOX"/>
    <property type="match status" value="1"/>
</dbReference>
<dbReference type="Pfam" id="PF24750">
    <property type="entry name" value="b-prop_At3g26010-like"/>
    <property type="match status" value="1"/>
</dbReference>
<dbReference type="OrthoDB" id="605328at2759"/>
<comment type="caution">
    <text evidence="2">The sequence shown here is derived from an EMBL/GenBank/DDBJ whole genome shotgun (WGS) entry which is preliminary data.</text>
</comment>
<evidence type="ECO:0000313" key="2">
    <source>
        <dbReference type="EMBL" id="RLN30129.1"/>
    </source>
</evidence>
<dbReference type="EMBL" id="PQIB02000003">
    <property type="protein sequence ID" value="RLN30129.1"/>
    <property type="molecule type" value="Genomic_DNA"/>
</dbReference>